<dbReference type="AlphaFoldDB" id="A0A1F7IJW5"/>
<protein>
    <submittedName>
        <fullName evidence="1">Uncharacterized protein</fullName>
    </submittedName>
</protein>
<evidence type="ECO:0000313" key="2">
    <source>
        <dbReference type="Proteomes" id="UP000178040"/>
    </source>
</evidence>
<proteinExistence type="predicted"/>
<evidence type="ECO:0000313" key="1">
    <source>
        <dbReference type="EMBL" id="OGK43655.1"/>
    </source>
</evidence>
<dbReference type="EMBL" id="MGAI01000042">
    <property type="protein sequence ID" value="OGK43655.1"/>
    <property type="molecule type" value="Genomic_DNA"/>
</dbReference>
<name>A0A1F7IJW5_9BACT</name>
<gene>
    <name evidence="1" type="ORF">A3B40_03520</name>
</gene>
<organism evidence="1 2">
    <name type="scientific">Candidatus Roizmanbacteria bacterium RIFCSPLOWO2_01_FULL_37_16</name>
    <dbReference type="NCBI Taxonomy" id="1802058"/>
    <lineage>
        <taxon>Bacteria</taxon>
        <taxon>Candidatus Roizmaniibacteriota</taxon>
    </lineage>
</organism>
<sequence length="112" mass="13069">MISDKLFFLEKEIAKLLLDKLDSSEITVERASEISAFVIKSLPENLTDEQLGRILPSLDDQFVELASIVNIHLKEYQEKNRQNLITEAEKLIHQNKLDQANNMMKDFFYKKI</sequence>
<comment type="caution">
    <text evidence="1">The sequence shown here is derived from an EMBL/GenBank/DDBJ whole genome shotgun (WGS) entry which is preliminary data.</text>
</comment>
<dbReference type="Proteomes" id="UP000178040">
    <property type="component" value="Unassembled WGS sequence"/>
</dbReference>
<accession>A0A1F7IJW5</accession>
<reference evidence="1 2" key="1">
    <citation type="journal article" date="2016" name="Nat. Commun.">
        <title>Thousands of microbial genomes shed light on interconnected biogeochemical processes in an aquifer system.</title>
        <authorList>
            <person name="Anantharaman K."/>
            <person name="Brown C.T."/>
            <person name="Hug L.A."/>
            <person name="Sharon I."/>
            <person name="Castelle C.J."/>
            <person name="Probst A.J."/>
            <person name="Thomas B.C."/>
            <person name="Singh A."/>
            <person name="Wilkins M.J."/>
            <person name="Karaoz U."/>
            <person name="Brodie E.L."/>
            <person name="Williams K.H."/>
            <person name="Hubbard S.S."/>
            <person name="Banfield J.F."/>
        </authorList>
    </citation>
    <scope>NUCLEOTIDE SEQUENCE [LARGE SCALE GENOMIC DNA]</scope>
</reference>